<reference evidence="3 4" key="1">
    <citation type="submission" date="2017-06" db="EMBL/GenBank/DDBJ databases">
        <title>A platform for efficient transgenesis in Macrostomum lignano, a flatworm model organism for stem cell research.</title>
        <authorList>
            <person name="Berezikov E."/>
        </authorList>
    </citation>
    <scope>NUCLEOTIDE SEQUENCE [LARGE SCALE GENOMIC DNA]</scope>
    <source>
        <strain evidence="3">DV1</strain>
        <tissue evidence="3">Whole organism</tissue>
    </source>
</reference>
<comment type="caution">
    <text evidence="3">The sequence shown here is derived from an EMBL/GenBank/DDBJ whole genome shotgun (WGS) entry which is preliminary data.</text>
</comment>
<evidence type="ECO:0000256" key="2">
    <source>
        <dbReference type="SAM" id="MobiDB-lite"/>
    </source>
</evidence>
<feature type="coiled-coil region" evidence="1">
    <location>
        <begin position="210"/>
        <end position="290"/>
    </location>
</feature>
<protein>
    <recommendedName>
        <fullName evidence="5">DUF4806 domain-containing protein</fullName>
    </recommendedName>
</protein>
<dbReference type="EMBL" id="NIVC01001769">
    <property type="protein sequence ID" value="PAA64268.1"/>
    <property type="molecule type" value="Genomic_DNA"/>
</dbReference>
<feature type="compositionally biased region" description="Polar residues" evidence="2">
    <location>
        <begin position="535"/>
        <end position="565"/>
    </location>
</feature>
<accession>A0A267ES12</accession>
<dbReference type="Proteomes" id="UP000215902">
    <property type="component" value="Unassembled WGS sequence"/>
</dbReference>
<feature type="region of interest" description="Disordered" evidence="2">
    <location>
        <begin position="528"/>
        <end position="613"/>
    </location>
</feature>
<sequence>MKFLVVFAIDRQVVEMMEEDVILPSHLKNLTEQEWLDRSHCTLKWKCEVLYNEKYYEAYIVQVIMEDCLEASSFSYARELIRKKKRLADVLEKVQPRVFTREDWRRARSRYQIRNEATGSASNTDDFFQSDPESDAEFVATTNSTISKGSALPPLPPAFAAARNAETPAAVAAAKEIEASKSAASTAAAAEALAAEAAAPEAAAAEAAAAEAAAAEAAAAERAAAEAAAAEAAAAEAAAAEAAAAEAAAAEAAAAEAAAAKAAQAAAAKAAAAKAAVAKAEAAKAAAEASTIQKTLLSTAADAGTPAAGTDDRPVRLQFGPGPIKRLQEQLQSIAPMPLNSADGLVFLHVSQLRELVQRTMKLEESQQQIINILAGIQARLDQRAGQSASLLFEPLSSLEEYARFLADLPSERVLTLINHLRLCRRGDWATAVTDMVNVILTPRLQALVNFNGQGMRNRVCQSGAATELSDRELAFQSKFLGYIQDAVSAIYGTRAEDGRPSQDLVASQVRQYLRHGADRISGRSLRRNTIGAMTPSNSISARSAASTPQASGLSQATTSATPQRAQKRPAPTQQQRAAKRRSANVNRAVREMDDLMGSSDDEFRCPSDYSDD</sequence>
<evidence type="ECO:0000313" key="4">
    <source>
        <dbReference type="Proteomes" id="UP000215902"/>
    </source>
</evidence>
<dbReference type="STRING" id="282301.A0A267ES12"/>
<evidence type="ECO:0000256" key="1">
    <source>
        <dbReference type="SAM" id="Coils"/>
    </source>
</evidence>
<evidence type="ECO:0000313" key="3">
    <source>
        <dbReference type="EMBL" id="PAA64268.1"/>
    </source>
</evidence>
<keyword evidence="4" id="KW-1185">Reference proteome</keyword>
<proteinExistence type="predicted"/>
<name>A0A267ES12_9PLAT</name>
<organism evidence="3 4">
    <name type="scientific">Macrostomum lignano</name>
    <dbReference type="NCBI Taxonomy" id="282301"/>
    <lineage>
        <taxon>Eukaryota</taxon>
        <taxon>Metazoa</taxon>
        <taxon>Spiralia</taxon>
        <taxon>Lophotrochozoa</taxon>
        <taxon>Platyhelminthes</taxon>
        <taxon>Rhabditophora</taxon>
        <taxon>Macrostomorpha</taxon>
        <taxon>Macrostomida</taxon>
        <taxon>Macrostomidae</taxon>
        <taxon>Macrostomum</taxon>
    </lineage>
</organism>
<gene>
    <name evidence="3" type="ORF">BOX15_Mlig001141g4</name>
</gene>
<dbReference type="AlphaFoldDB" id="A0A267ES12"/>
<keyword evidence="1" id="KW-0175">Coiled coil</keyword>
<evidence type="ECO:0008006" key="5">
    <source>
        <dbReference type="Google" id="ProtNLM"/>
    </source>
</evidence>